<accession>A0A0N9HY31</accession>
<dbReference type="InterPro" id="IPR050430">
    <property type="entry name" value="Peptidase_S1"/>
</dbReference>
<dbReference type="InterPro" id="IPR001254">
    <property type="entry name" value="Trypsin_dom"/>
</dbReference>
<evidence type="ECO:0000259" key="4">
    <source>
        <dbReference type="PROSITE" id="PS50240"/>
    </source>
</evidence>
<dbReference type="InterPro" id="IPR022409">
    <property type="entry name" value="PKD/Chitinase_dom"/>
</dbReference>
<dbReference type="CDD" id="cd00146">
    <property type="entry name" value="PKD"/>
    <property type="match status" value="1"/>
</dbReference>
<dbReference type="InterPro" id="IPR009003">
    <property type="entry name" value="Peptidase_S1_PA"/>
</dbReference>
<dbReference type="PROSITE" id="PS51257">
    <property type="entry name" value="PROKAR_LIPOPROTEIN"/>
    <property type="match status" value="1"/>
</dbReference>
<dbReference type="OrthoDB" id="5243523at2"/>
<dbReference type="SUPFAM" id="SSF50494">
    <property type="entry name" value="Trypsin-like serine proteases"/>
    <property type="match status" value="1"/>
</dbReference>
<dbReference type="PROSITE" id="PS50093">
    <property type="entry name" value="PKD"/>
    <property type="match status" value="1"/>
</dbReference>
<dbReference type="InterPro" id="IPR043504">
    <property type="entry name" value="Peptidase_S1_PA_chymotrypsin"/>
</dbReference>
<protein>
    <recommendedName>
        <fullName evidence="7">Peptidase S1</fullName>
    </recommendedName>
</protein>
<dbReference type="PANTHER" id="PTHR24276">
    <property type="entry name" value="POLYSERASE-RELATED"/>
    <property type="match status" value="1"/>
</dbReference>
<feature type="chain" id="PRO_5006035627" description="Peptidase S1" evidence="2">
    <location>
        <begin position="24"/>
        <end position="360"/>
    </location>
</feature>
<gene>
    <name evidence="5" type="ORF">AOZ06_08845</name>
</gene>
<dbReference type="PANTHER" id="PTHR24276:SF98">
    <property type="entry name" value="FI18310P1-RELATED"/>
    <property type="match status" value="1"/>
</dbReference>
<proteinExistence type="predicted"/>
<dbReference type="Gene3D" id="2.60.40.10">
    <property type="entry name" value="Immunoglobulins"/>
    <property type="match status" value="1"/>
</dbReference>
<evidence type="ECO:0000256" key="2">
    <source>
        <dbReference type="SAM" id="SignalP"/>
    </source>
</evidence>
<dbReference type="SMART" id="SM00020">
    <property type="entry name" value="Tryp_SPc"/>
    <property type="match status" value="1"/>
</dbReference>
<dbReference type="InterPro" id="IPR000601">
    <property type="entry name" value="PKD_dom"/>
</dbReference>
<evidence type="ECO:0000313" key="6">
    <source>
        <dbReference type="Proteomes" id="UP000063699"/>
    </source>
</evidence>
<dbReference type="KEGG" id="kphy:AOZ06_08845"/>
<keyword evidence="1" id="KW-1015">Disulfide bond</keyword>
<evidence type="ECO:0000256" key="1">
    <source>
        <dbReference type="ARBA" id="ARBA00023157"/>
    </source>
</evidence>
<sequence>MKIMKALVASLVGLACAASPAIADEQPGVRVINGQQTTVSEYPFIIAQMRTGGARPAEQSCTGSVVGKRAVIIAAHCKFGQGEPKYLVYGRDDLVDTSKGTRIEVQEFRVHPKFTHADAWREGYDVAIIFTKTDIPTPAGMQYPKIANSSDKLSIGTAGTAVGYGKTDKDDARKNSKLWKTTLPVVDDSNCRNIAGQFNATYMFCDGYGDGRTGLCQGDSGGPYLVDGKIYGVFSWLRTDCASYNAHAKLWGVLGDWANEQLGDTGPPPGGPGSSFTASCPSSLTCAFDGSGSTGTISSYSWDFGDGTTGNGARVSHTYPSKNATYQAKLTVTDGSGRSATSQRDIKCWGFGGSQGFCFS</sequence>
<dbReference type="PROSITE" id="PS50240">
    <property type="entry name" value="TRYPSIN_DOM"/>
    <property type="match status" value="1"/>
</dbReference>
<dbReference type="SUPFAM" id="SSF49299">
    <property type="entry name" value="PKD domain"/>
    <property type="match status" value="1"/>
</dbReference>
<feature type="domain" description="PKD" evidence="3">
    <location>
        <begin position="269"/>
        <end position="346"/>
    </location>
</feature>
<organism evidence="5 6">
    <name type="scientific">Kibdelosporangium phytohabitans</name>
    <dbReference type="NCBI Taxonomy" id="860235"/>
    <lineage>
        <taxon>Bacteria</taxon>
        <taxon>Bacillati</taxon>
        <taxon>Actinomycetota</taxon>
        <taxon>Actinomycetes</taxon>
        <taxon>Pseudonocardiales</taxon>
        <taxon>Pseudonocardiaceae</taxon>
        <taxon>Kibdelosporangium</taxon>
    </lineage>
</organism>
<keyword evidence="6" id="KW-1185">Reference proteome</keyword>
<evidence type="ECO:0008006" key="7">
    <source>
        <dbReference type="Google" id="ProtNLM"/>
    </source>
</evidence>
<name>A0A0N9HY31_9PSEU</name>
<dbReference type="GO" id="GO:0006508">
    <property type="term" value="P:proteolysis"/>
    <property type="evidence" value="ECO:0007669"/>
    <property type="project" value="InterPro"/>
</dbReference>
<dbReference type="InterPro" id="IPR013783">
    <property type="entry name" value="Ig-like_fold"/>
</dbReference>
<evidence type="ECO:0000313" key="5">
    <source>
        <dbReference type="EMBL" id="ALG07021.1"/>
    </source>
</evidence>
<keyword evidence="2" id="KW-0732">Signal</keyword>
<feature type="domain" description="Peptidase S1" evidence="4">
    <location>
        <begin position="31"/>
        <end position="263"/>
    </location>
</feature>
<dbReference type="Proteomes" id="UP000063699">
    <property type="component" value="Chromosome"/>
</dbReference>
<evidence type="ECO:0000259" key="3">
    <source>
        <dbReference type="PROSITE" id="PS50093"/>
    </source>
</evidence>
<dbReference type="GO" id="GO:0005975">
    <property type="term" value="P:carbohydrate metabolic process"/>
    <property type="evidence" value="ECO:0007669"/>
    <property type="project" value="UniProtKB-ARBA"/>
</dbReference>
<dbReference type="GO" id="GO:0004252">
    <property type="term" value="F:serine-type endopeptidase activity"/>
    <property type="evidence" value="ECO:0007669"/>
    <property type="project" value="InterPro"/>
</dbReference>
<reference evidence="5 6" key="1">
    <citation type="submission" date="2015-07" db="EMBL/GenBank/DDBJ databases">
        <title>Genome sequencing of Kibdelosporangium phytohabitans.</title>
        <authorList>
            <person name="Qin S."/>
            <person name="Xing K."/>
        </authorList>
    </citation>
    <scope>NUCLEOTIDE SEQUENCE [LARGE SCALE GENOMIC DNA]</scope>
    <source>
        <strain evidence="5 6">KLBMP1111</strain>
    </source>
</reference>
<dbReference type="SMART" id="SM00089">
    <property type="entry name" value="PKD"/>
    <property type="match status" value="1"/>
</dbReference>
<dbReference type="Gene3D" id="2.40.10.10">
    <property type="entry name" value="Trypsin-like serine proteases"/>
    <property type="match status" value="1"/>
</dbReference>
<feature type="signal peptide" evidence="2">
    <location>
        <begin position="1"/>
        <end position="23"/>
    </location>
</feature>
<dbReference type="Pfam" id="PF18911">
    <property type="entry name" value="PKD_4"/>
    <property type="match status" value="1"/>
</dbReference>
<dbReference type="InterPro" id="IPR035986">
    <property type="entry name" value="PKD_dom_sf"/>
</dbReference>
<dbReference type="Pfam" id="PF00089">
    <property type="entry name" value="Trypsin"/>
    <property type="match status" value="1"/>
</dbReference>
<dbReference type="EMBL" id="CP012752">
    <property type="protein sequence ID" value="ALG07021.1"/>
    <property type="molecule type" value="Genomic_DNA"/>
</dbReference>
<dbReference type="STRING" id="860235.AOZ06_08845"/>
<dbReference type="AlphaFoldDB" id="A0A0N9HY31"/>